<dbReference type="InterPro" id="IPR052929">
    <property type="entry name" value="RNase_H-like_EbsB-rel"/>
</dbReference>
<evidence type="ECO:0000313" key="1">
    <source>
        <dbReference type="EMBL" id="KAK8981937.1"/>
    </source>
</evidence>
<evidence type="ECO:0000313" key="2">
    <source>
        <dbReference type="Proteomes" id="UP001396334"/>
    </source>
</evidence>
<name>A0ABR2P0J9_9ROSI</name>
<comment type="caution">
    <text evidence="1">The sequence shown here is derived from an EMBL/GenBank/DDBJ whole genome shotgun (WGS) entry which is preliminary data.</text>
</comment>
<protein>
    <recommendedName>
        <fullName evidence="3">RNase H type-1 domain-containing protein</fullName>
    </recommendedName>
</protein>
<proteinExistence type="predicted"/>
<reference evidence="1 2" key="1">
    <citation type="journal article" date="2024" name="G3 (Bethesda)">
        <title>Genome assembly of Hibiscus sabdariffa L. provides insights into metabolisms of medicinal natural products.</title>
        <authorList>
            <person name="Kim T."/>
        </authorList>
    </citation>
    <scope>NUCLEOTIDE SEQUENCE [LARGE SCALE GENOMIC DNA]</scope>
    <source>
        <strain evidence="1">TK-2024</strain>
        <tissue evidence="1">Old leaves</tissue>
    </source>
</reference>
<sequence>MISPSSPMVKVNFDASLIPASSIAFLGCVIRDHEGFILEANCTLLYNAHSSFVAEAQAVVLNCTFNFIPRVGKSVTHAMARECSSLFEDCTWVEEAPTSVESATVEDRRWIDPP</sequence>
<dbReference type="PANTHER" id="PTHR47074:SF11">
    <property type="entry name" value="REVERSE TRANSCRIPTASE-LIKE PROTEIN"/>
    <property type="match status" value="1"/>
</dbReference>
<dbReference type="PANTHER" id="PTHR47074">
    <property type="entry name" value="BNAC02G40300D PROTEIN"/>
    <property type="match status" value="1"/>
</dbReference>
<organism evidence="1 2">
    <name type="scientific">Hibiscus sabdariffa</name>
    <name type="common">roselle</name>
    <dbReference type="NCBI Taxonomy" id="183260"/>
    <lineage>
        <taxon>Eukaryota</taxon>
        <taxon>Viridiplantae</taxon>
        <taxon>Streptophyta</taxon>
        <taxon>Embryophyta</taxon>
        <taxon>Tracheophyta</taxon>
        <taxon>Spermatophyta</taxon>
        <taxon>Magnoliopsida</taxon>
        <taxon>eudicotyledons</taxon>
        <taxon>Gunneridae</taxon>
        <taxon>Pentapetalae</taxon>
        <taxon>rosids</taxon>
        <taxon>malvids</taxon>
        <taxon>Malvales</taxon>
        <taxon>Malvaceae</taxon>
        <taxon>Malvoideae</taxon>
        <taxon>Hibiscus</taxon>
    </lineage>
</organism>
<keyword evidence="2" id="KW-1185">Reference proteome</keyword>
<evidence type="ECO:0008006" key="3">
    <source>
        <dbReference type="Google" id="ProtNLM"/>
    </source>
</evidence>
<dbReference type="EMBL" id="JBBPBN010000087">
    <property type="protein sequence ID" value="KAK8981937.1"/>
    <property type="molecule type" value="Genomic_DNA"/>
</dbReference>
<gene>
    <name evidence="1" type="ORF">V6N11_072926</name>
</gene>
<accession>A0ABR2P0J9</accession>
<dbReference type="Proteomes" id="UP001396334">
    <property type="component" value="Unassembled WGS sequence"/>
</dbReference>